<dbReference type="KEGG" id="bmur:ABE28_017465"/>
<evidence type="ECO:0000313" key="1">
    <source>
        <dbReference type="EMBL" id="AOH56155.1"/>
    </source>
</evidence>
<organism evidence="1 2">
    <name type="scientific">Peribacillus muralis</name>
    <dbReference type="NCBI Taxonomy" id="264697"/>
    <lineage>
        <taxon>Bacteria</taxon>
        <taxon>Bacillati</taxon>
        <taxon>Bacillota</taxon>
        <taxon>Bacilli</taxon>
        <taxon>Bacillales</taxon>
        <taxon>Bacillaceae</taxon>
        <taxon>Peribacillus</taxon>
    </lineage>
</organism>
<sequence length="74" mass="8679">MQCTRHVYFNSFLYATQNVATSKLFRLLESIFLELENVKKDKLKIFQKRFMVISGEGQEGFSHKKAPLPVRQRG</sequence>
<dbReference type="Proteomes" id="UP000077926">
    <property type="component" value="Chromosome"/>
</dbReference>
<dbReference type="AlphaFoldDB" id="A0A1B3XSG8"/>
<evidence type="ECO:0000313" key="2">
    <source>
        <dbReference type="Proteomes" id="UP000077926"/>
    </source>
</evidence>
<dbReference type="EMBL" id="CP017080">
    <property type="protein sequence ID" value="AOH56155.1"/>
    <property type="molecule type" value="Genomic_DNA"/>
</dbReference>
<reference evidence="1 2" key="1">
    <citation type="submission" date="2016-08" db="EMBL/GenBank/DDBJ databases">
        <title>Complete genome sequence of Bacillus muralis G25-68, a strain with toxicity to nematodes.</title>
        <authorList>
            <person name="Zheng Z."/>
        </authorList>
    </citation>
    <scope>NUCLEOTIDE SEQUENCE [LARGE SCALE GENOMIC DNA]</scope>
    <source>
        <strain evidence="1 2">G25-68</strain>
    </source>
</reference>
<proteinExistence type="predicted"/>
<accession>A0A1B3XSG8</accession>
<gene>
    <name evidence="1" type="ORF">ABE28_017465</name>
</gene>
<protein>
    <submittedName>
        <fullName evidence="1">Uncharacterized protein</fullName>
    </submittedName>
</protein>
<keyword evidence="2" id="KW-1185">Reference proteome</keyword>
<name>A0A1B3XSG8_9BACI</name>